<evidence type="ECO:0000313" key="1">
    <source>
        <dbReference type="EMBL" id="GIY32758.1"/>
    </source>
</evidence>
<comment type="caution">
    <text evidence="1">The sequence shown here is derived from an EMBL/GenBank/DDBJ whole genome shotgun (WGS) entry which is preliminary data.</text>
</comment>
<name>A0AAV4SEH8_CAEEX</name>
<reference evidence="1 2" key="1">
    <citation type="submission" date="2021-06" db="EMBL/GenBank/DDBJ databases">
        <title>Caerostris extrusa draft genome.</title>
        <authorList>
            <person name="Kono N."/>
            <person name="Arakawa K."/>
        </authorList>
    </citation>
    <scope>NUCLEOTIDE SEQUENCE [LARGE SCALE GENOMIC DNA]</scope>
</reference>
<dbReference type="AlphaFoldDB" id="A0AAV4SEH8"/>
<evidence type="ECO:0000313" key="2">
    <source>
        <dbReference type="Proteomes" id="UP001054945"/>
    </source>
</evidence>
<accession>A0AAV4SEH8</accession>
<protein>
    <submittedName>
        <fullName evidence="1">Uncharacterized protein</fullName>
    </submittedName>
</protein>
<dbReference type="EMBL" id="BPLR01009540">
    <property type="protein sequence ID" value="GIY32758.1"/>
    <property type="molecule type" value="Genomic_DNA"/>
</dbReference>
<sequence length="126" mass="14667">MSRSTIVGNIPFFFKVGPTTLSKATAKYKHTTQHVHDNNPYETPEAFSDGRCFPRSKKKASGVRHCIPNRRPSQLTPDTTLEVLSLEPKRSFFRPCLARDRKKTCKFEINEKRRGQKEREKKEQMK</sequence>
<proteinExistence type="predicted"/>
<keyword evidence="2" id="KW-1185">Reference proteome</keyword>
<gene>
    <name evidence="1" type="ORF">CEXT_439701</name>
</gene>
<dbReference type="Proteomes" id="UP001054945">
    <property type="component" value="Unassembled WGS sequence"/>
</dbReference>
<organism evidence="1 2">
    <name type="scientific">Caerostris extrusa</name>
    <name type="common">Bark spider</name>
    <name type="synonym">Caerostris bankana</name>
    <dbReference type="NCBI Taxonomy" id="172846"/>
    <lineage>
        <taxon>Eukaryota</taxon>
        <taxon>Metazoa</taxon>
        <taxon>Ecdysozoa</taxon>
        <taxon>Arthropoda</taxon>
        <taxon>Chelicerata</taxon>
        <taxon>Arachnida</taxon>
        <taxon>Araneae</taxon>
        <taxon>Araneomorphae</taxon>
        <taxon>Entelegynae</taxon>
        <taxon>Araneoidea</taxon>
        <taxon>Araneidae</taxon>
        <taxon>Caerostris</taxon>
    </lineage>
</organism>